<organism evidence="1 2">
    <name type="scientific">Microcystis viridis Mv_BB_P_19951000_S68D</name>
    <dbReference type="NCBI Taxonomy" id="2486270"/>
    <lineage>
        <taxon>Bacteria</taxon>
        <taxon>Bacillati</taxon>
        <taxon>Cyanobacteriota</taxon>
        <taxon>Cyanophyceae</taxon>
        <taxon>Oscillatoriophycideae</taxon>
        <taxon>Chroococcales</taxon>
        <taxon>Microcystaceae</taxon>
        <taxon>Microcystis</taxon>
    </lineage>
</organism>
<gene>
    <name evidence="1" type="ORF">EWV77_18270</name>
</gene>
<evidence type="ECO:0000313" key="2">
    <source>
        <dbReference type="Proteomes" id="UP000320674"/>
    </source>
</evidence>
<comment type="caution">
    <text evidence="1">The sequence shown here is derived from an EMBL/GenBank/DDBJ whole genome shotgun (WGS) entry which is preliminary data.</text>
</comment>
<name>A0A552HEU4_MICVR</name>
<evidence type="ECO:0000313" key="1">
    <source>
        <dbReference type="EMBL" id="TRU69734.1"/>
    </source>
</evidence>
<accession>A0A552HEU4</accession>
<dbReference type="AlphaFoldDB" id="A0A552HEU4"/>
<dbReference type="EMBL" id="SFAZ01000259">
    <property type="protein sequence ID" value="TRU69734.1"/>
    <property type="molecule type" value="Genomic_DNA"/>
</dbReference>
<dbReference type="Proteomes" id="UP000320674">
    <property type="component" value="Unassembled WGS sequence"/>
</dbReference>
<sequence length="78" mass="8881">MGYESSRAETLKALTAQLTFANVDLSFWQDVLQALGSITRPHFLETIPHLAPLMLHFGGEVALREVLQGIRDVCRWWQ</sequence>
<protein>
    <submittedName>
        <fullName evidence="1">Uncharacterized protein</fullName>
    </submittedName>
</protein>
<reference evidence="1 2" key="1">
    <citation type="submission" date="2019-01" db="EMBL/GenBank/DDBJ databases">
        <title>Coherence of Microcystis species and biogeography revealed through population genomics.</title>
        <authorList>
            <person name="Perez-Carrascal O.M."/>
            <person name="Terrat Y."/>
            <person name="Giani A."/>
            <person name="Fortin N."/>
            <person name="Tromas N."/>
            <person name="Shapiro B.J."/>
        </authorList>
    </citation>
    <scope>NUCLEOTIDE SEQUENCE [LARGE SCALE GENOMIC DNA]</scope>
    <source>
        <strain evidence="1">Mv_BB_P_19951000_S68D</strain>
    </source>
</reference>
<proteinExistence type="predicted"/>